<sequence length="124" mass="13797">MHLSCLNKVAVLPKFRQQFLNLEVMDAPTIPVSADSSKGNFKDDIDIGLDVCPTSSVAADGCPSGELSTLRFRMGIAEAENASLRSKIRTMEAIETVTRSQERRTRRKDHAMLRVVTLKHLVKK</sequence>
<protein>
    <submittedName>
        <fullName evidence="1">Uncharacterized protein</fullName>
    </submittedName>
</protein>
<reference evidence="1" key="2">
    <citation type="submission" date="2022-01" db="EMBL/GenBank/DDBJ databases">
        <authorList>
            <person name="Yamashiro T."/>
            <person name="Shiraishi A."/>
            <person name="Satake H."/>
            <person name="Nakayama K."/>
        </authorList>
    </citation>
    <scope>NUCLEOTIDE SEQUENCE</scope>
</reference>
<gene>
    <name evidence="1" type="ORF">Tco_0937144</name>
</gene>
<proteinExistence type="predicted"/>
<name>A0ABQ5DE59_9ASTR</name>
<dbReference type="Proteomes" id="UP001151760">
    <property type="component" value="Unassembled WGS sequence"/>
</dbReference>
<organism evidence="1 2">
    <name type="scientific">Tanacetum coccineum</name>
    <dbReference type="NCBI Taxonomy" id="301880"/>
    <lineage>
        <taxon>Eukaryota</taxon>
        <taxon>Viridiplantae</taxon>
        <taxon>Streptophyta</taxon>
        <taxon>Embryophyta</taxon>
        <taxon>Tracheophyta</taxon>
        <taxon>Spermatophyta</taxon>
        <taxon>Magnoliopsida</taxon>
        <taxon>eudicotyledons</taxon>
        <taxon>Gunneridae</taxon>
        <taxon>Pentapetalae</taxon>
        <taxon>asterids</taxon>
        <taxon>campanulids</taxon>
        <taxon>Asterales</taxon>
        <taxon>Asteraceae</taxon>
        <taxon>Asteroideae</taxon>
        <taxon>Anthemideae</taxon>
        <taxon>Anthemidinae</taxon>
        <taxon>Tanacetum</taxon>
    </lineage>
</organism>
<evidence type="ECO:0000313" key="1">
    <source>
        <dbReference type="EMBL" id="GJT37279.1"/>
    </source>
</evidence>
<reference evidence="1" key="1">
    <citation type="journal article" date="2022" name="Int. J. Mol. Sci.">
        <title>Draft Genome of Tanacetum Coccineum: Genomic Comparison of Closely Related Tanacetum-Family Plants.</title>
        <authorList>
            <person name="Yamashiro T."/>
            <person name="Shiraishi A."/>
            <person name="Nakayama K."/>
            <person name="Satake H."/>
        </authorList>
    </citation>
    <scope>NUCLEOTIDE SEQUENCE</scope>
</reference>
<comment type="caution">
    <text evidence="1">The sequence shown here is derived from an EMBL/GenBank/DDBJ whole genome shotgun (WGS) entry which is preliminary data.</text>
</comment>
<dbReference type="EMBL" id="BQNB010015211">
    <property type="protein sequence ID" value="GJT37279.1"/>
    <property type="molecule type" value="Genomic_DNA"/>
</dbReference>
<evidence type="ECO:0000313" key="2">
    <source>
        <dbReference type="Proteomes" id="UP001151760"/>
    </source>
</evidence>
<accession>A0ABQ5DE59</accession>
<keyword evidence="2" id="KW-1185">Reference proteome</keyword>